<reference evidence="1 2" key="1">
    <citation type="submission" date="2019-02" db="EMBL/GenBank/DDBJ databases">
        <title>The draft genome of Enterobacter spp. strains.</title>
        <authorList>
            <person name="Wang C."/>
            <person name="Feng Y."/>
            <person name="Zong Z."/>
        </authorList>
    </citation>
    <scope>NUCLEOTIDE SEQUENCE [LARGE SCALE GENOMIC DNA]</scope>
    <source>
        <strain evidence="1 2">WCHEQ120003</strain>
    </source>
</reference>
<proteinExistence type="predicted"/>
<organism evidence="1 2">
    <name type="scientific">Enterobacter quasihormaechei</name>
    <dbReference type="NCBI Taxonomy" id="2529382"/>
    <lineage>
        <taxon>Bacteria</taxon>
        <taxon>Pseudomonadati</taxon>
        <taxon>Pseudomonadota</taxon>
        <taxon>Gammaproteobacteria</taxon>
        <taxon>Enterobacterales</taxon>
        <taxon>Enterobacteriaceae</taxon>
        <taxon>Enterobacter</taxon>
    </lineage>
</organism>
<dbReference type="Proteomes" id="UP000291623">
    <property type="component" value="Unassembled WGS sequence"/>
</dbReference>
<protein>
    <submittedName>
        <fullName evidence="1">Uncharacterized protein</fullName>
    </submittedName>
</protein>
<comment type="caution">
    <text evidence="1">The sequence shown here is derived from an EMBL/GenBank/DDBJ whole genome shotgun (WGS) entry which is preliminary data.</text>
</comment>
<dbReference type="AlphaFoldDB" id="A0AAE8QXT7"/>
<gene>
    <name evidence="1" type="ORF">E0L16_06985</name>
</gene>
<dbReference type="EMBL" id="SJON01000004">
    <property type="protein sequence ID" value="TCB87898.1"/>
    <property type="molecule type" value="Genomic_DNA"/>
</dbReference>
<evidence type="ECO:0000313" key="1">
    <source>
        <dbReference type="EMBL" id="TCB87898.1"/>
    </source>
</evidence>
<evidence type="ECO:0000313" key="2">
    <source>
        <dbReference type="Proteomes" id="UP000291623"/>
    </source>
</evidence>
<accession>A0AAE8QXT7</accession>
<sequence length="112" mass="12593">MPVIESILRIQLDRDVFHGEEQMVSGIAQLAVDRGFNALSPRQKIVLEPFLTQHCSGVIDPGGHHNNCTTVLTGEALLDAYENCDDTESLECESCREESSFHAHQWARIERE</sequence>
<name>A0AAE8QXT7_9ENTR</name>